<evidence type="ECO:0000313" key="16">
    <source>
        <dbReference type="Proteomes" id="UP001431902"/>
    </source>
</evidence>
<evidence type="ECO:0000256" key="8">
    <source>
        <dbReference type="ARBA" id="ARBA00022982"/>
    </source>
</evidence>
<reference evidence="15" key="1">
    <citation type="submission" date="2023-05" db="EMBL/GenBank/DDBJ databases">
        <title>Limnohabitans sp. strain HM2-2 Genome sequencing and assembly.</title>
        <authorList>
            <person name="Jung Y."/>
        </authorList>
    </citation>
    <scope>NUCLEOTIDE SEQUENCE</scope>
    <source>
        <strain evidence="15">HM2-2</strain>
    </source>
</reference>
<keyword evidence="6 13" id="KW-0812">Transmembrane</keyword>
<dbReference type="InterPro" id="IPR016174">
    <property type="entry name" value="Di-haem_cyt_TM"/>
</dbReference>
<evidence type="ECO:0000256" key="5">
    <source>
        <dbReference type="ARBA" id="ARBA00022617"/>
    </source>
</evidence>
<dbReference type="Pfam" id="PF01292">
    <property type="entry name" value="Ni_hydr_CYTB"/>
    <property type="match status" value="1"/>
</dbReference>
<keyword evidence="10" id="KW-0408">Iron</keyword>
<keyword evidence="8" id="KW-0249">Electron transport</keyword>
<protein>
    <submittedName>
        <fullName evidence="15">Cytochrome b</fullName>
    </submittedName>
</protein>
<sequence>MSTHYTPLAKSLHWLMALMVFGLLGLGFYMSDLPLSPEKLQLYSWHKWAGVTVFVLVWLRLAWRITHRPPPMSASLYGAVRLAAIAGHWMLYVFMVIIPLSGWLMSSAKGFQTVWFGVLPIPDLIGKDKALGRSLAELHSALNVGFLLLIVVHALAAFMHHFVHKDDTLRRMLPGTSDK</sequence>
<evidence type="ECO:0000256" key="13">
    <source>
        <dbReference type="SAM" id="Phobius"/>
    </source>
</evidence>
<name>A0ABT6X494_9BURK</name>
<evidence type="ECO:0000259" key="14">
    <source>
        <dbReference type="Pfam" id="PF01292"/>
    </source>
</evidence>
<evidence type="ECO:0000256" key="6">
    <source>
        <dbReference type="ARBA" id="ARBA00022692"/>
    </source>
</evidence>
<keyword evidence="5" id="KW-0349">Heme</keyword>
<organism evidence="15 16">
    <name type="scientific">Limnohabitans lacus</name>
    <dbReference type="NCBI Taxonomy" id="3045173"/>
    <lineage>
        <taxon>Bacteria</taxon>
        <taxon>Pseudomonadati</taxon>
        <taxon>Pseudomonadota</taxon>
        <taxon>Betaproteobacteria</taxon>
        <taxon>Burkholderiales</taxon>
        <taxon>Comamonadaceae</taxon>
        <taxon>Limnohabitans</taxon>
    </lineage>
</organism>
<dbReference type="RefSeq" id="WP_283223345.1">
    <property type="nucleotide sequence ID" value="NZ_JASGBH010000002.1"/>
</dbReference>
<comment type="caution">
    <text evidence="15">The sequence shown here is derived from an EMBL/GenBank/DDBJ whole genome shotgun (WGS) entry which is preliminary data.</text>
</comment>
<evidence type="ECO:0000256" key="9">
    <source>
        <dbReference type="ARBA" id="ARBA00022989"/>
    </source>
</evidence>
<keyword evidence="9 13" id="KW-1133">Transmembrane helix</keyword>
<comment type="cofactor">
    <cofactor evidence="1">
        <name>heme b</name>
        <dbReference type="ChEBI" id="CHEBI:60344"/>
    </cofactor>
</comment>
<dbReference type="Gene3D" id="1.20.950.20">
    <property type="entry name" value="Transmembrane di-heme cytochromes, Chain C"/>
    <property type="match status" value="1"/>
</dbReference>
<evidence type="ECO:0000256" key="1">
    <source>
        <dbReference type="ARBA" id="ARBA00001970"/>
    </source>
</evidence>
<feature type="transmembrane region" description="Helical" evidence="13">
    <location>
        <begin position="12"/>
        <end position="30"/>
    </location>
</feature>
<dbReference type="PANTHER" id="PTHR30529">
    <property type="entry name" value="CYTOCHROME B561"/>
    <property type="match status" value="1"/>
</dbReference>
<dbReference type="SUPFAM" id="SSF81342">
    <property type="entry name" value="Transmembrane di-heme cytochromes"/>
    <property type="match status" value="1"/>
</dbReference>
<keyword evidence="11 13" id="KW-0472">Membrane</keyword>
<dbReference type="Proteomes" id="UP001431902">
    <property type="component" value="Unassembled WGS sequence"/>
</dbReference>
<keyword evidence="7" id="KW-0479">Metal-binding</keyword>
<dbReference type="InterPro" id="IPR052168">
    <property type="entry name" value="Cytochrome_b561_oxidase"/>
</dbReference>
<evidence type="ECO:0000313" key="15">
    <source>
        <dbReference type="EMBL" id="MDI9232943.1"/>
    </source>
</evidence>
<feature type="transmembrane region" description="Helical" evidence="13">
    <location>
        <begin position="141"/>
        <end position="163"/>
    </location>
</feature>
<comment type="subcellular location">
    <subcellularLocation>
        <location evidence="2">Cell membrane</location>
        <topology evidence="2">Multi-pass membrane protein</topology>
    </subcellularLocation>
</comment>
<feature type="domain" description="Cytochrome b561 bacterial/Ni-hydrogenase" evidence="14">
    <location>
        <begin position="4"/>
        <end position="175"/>
    </location>
</feature>
<dbReference type="InterPro" id="IPR011577">
    <property type="entry name" value="Cyt_b561_bac/Ni-Hgenase"/>
</dbReference>
<evidence type="ECO:0000256" key="10">
    <source>
        <dbReference type="ARBA" id="ARBA00023004"/>
    </source>
</evidence>
<gene>
    <name evidence="15" type="ORF">QLQ16_03740</name>
</gene>
<evidence type="ECO:0000256" key="12">
    <source>
        <dbReference type="ARBA" id="ARBA00037975"/>
    </source>
</evidence>
<keyword evidence="4" id="KW-1003">Cell membrane</keyword>
<proteinExistence type="inferred from homology"/>
<keyword evidence="16" id="KW-1185">Reference proteome</keyword>
<evidence type="ECO:0000256" key="2">
    <source>
        <dbReference type="ARBA" id="ARBA00004651"/>
    </source>
</evidence>
<evidence type="ECO:0000256" key="11">
    <source>
        <dbReference type="ARBA" id="ARBA00023136"/>
    </source>
</evidence>
<evidence type="ECO:0000256" key="3">
    <source>
        <dbReference type="ARBA" id="ARBA00022448"/>
    </source>
</evidence>
<feature type="transmembrane region" description="Helical" evidence="13">
    <location>
        <begin position="42"/>
        <end position="61"/>
    </location>
</feature>
<feature type="transmembrane region" description="Helical" evidence="13">
    <location>
        <begin position="82"/>
        <end position="105"/>
    </location>
</feature>
<comment type="similarity">
    <text evidence="12">Belongs to the cytochrome b561 family.</text>
</comment>
<evidence type="ECO:0000256" key="7">
    <source>
        <dbReference type="ARBA" id="ARBA00022723"/>
    </source>
</evidence>
<dbReference type="EMBL" id="JASGBH010000002">
    <property type="protein sequence ID" value="MDI9232943.1"/>
    <property type="molecule type" value="Genomic_DNA"/>
</dbReference>
<keyword evidence="3" id="KW-0813">Transport</keyword>
<evidence type="ECO:0000256" key="4">
    <source>
        <dbReference type="ARBA" id="ARBA00022475"/>
    </source>
</evidence>
<accession>A0ABT6X494</accession>
<dbReference type="PANTHER" id="PTHR30529:SF1">
    <property type="entry name" value="CYTOCHROME B561 HOMOLOG 2"/>
    <property type="match status" value="1"/>
</dbReference>